<evidence type="ECO:0000256" key="6">
    <source>
        <dbReference type="SAM" id="MobiDB-lite"/>
    </source>
</evidence>
<dbReference type="CDD" id="cd06920">
    <property type="entry name" value="NEAT"/>
    <property type="match status" value="1"/>
</dbReference>
<evidence type="ECO:0000313" key="10">
    <source>
        <dbReference type="Proteomes" id="UP001596378"/>
    </source>
</evidence>
<gene>
    <name evidence="9" type="ORF">ACFQMJ_32355</name>
</gene>
<dbReference type="PROSITE" id="PS50978">
    <property type="entry name" value="NEAT"/>
    <property type="match status" value="1"/>
</dbReference>
<dbReference type="InterPro" id="IPR050436">
    <property type="entry name" value="IsdA"/>
</dbReference>
<evidence type="ECO:0000256" key="5">
    <source>
        <dbReference type="ARBA" id="ARBA00023088"/>
    </source>
</evidence>
<name>A0ABW2FM94_9BACL</name>
<dbReference type="Pfam" id="PF05031">
    <property type="entry name" value="NEAT"/>
    <property type="match status" value="1"/>
</dbReference>
<feature type="compositionally biased region" description="Basic and acidic residues" evidence="6">
    <location>
        <begin position="256"/>
        <end position="265"/>
    </location>
</feature>
<dbReference type="InterPro" id="IPR006635">
    <property type="entry name" value="NEAT_dom"/>
</dbReference>
<keyword evidence="4" id="KW-0732">Signal</keyword>
<feature type="compositionally biased region" description="Low complexity" evidence="6">
    <location>
        <begin position="274"/>
        <end position="290"/>
    </location>
</feature>
<accession>A0ABW2FM94</accession>
<dbReference type="RefSeq" id="WP_378051935.1">
    <property type="nucleotide sequence ID" value="NZ_JBHMDN010000038.1"/>
</dbReference>
<keyword evidence="5" id="KW-0572">Peptidoglycan-anchor</keyword>
<feature type="region of interest" description="Disordered" evidence="6">
    <location>
        <begin position="180"/>
        <end position="307"/>
    </location>
</feature>
<keyword evidence="7" id="KW-1133">Transmembrane helix</keyword>
<reference evidence="10" key="1">
    <citation type="journal article" date="2019" name="Int. J. Syst. Evol. Microbiol.">
        <title>The Global Catalogue of Microorganisms (GCM) 10K type strain sequencing project: providing services to taxonomists for standard genome sequencing and annotation.</title>
        <authorList>
            <consortium name="The Broad Institute Genomics Platform"/>
            <consortium name="The Broad Institute Genome Sequencing Center for Infectious Disease"/>
            <person name="Wu L."/>
            <person name="Ma J."/>
        </authorList>
    </citation>
    <scope>NUCLEOTIDE SEQUENCE [LARGE SCALE GENOMIC DNA]</scope>
    <source>
        <strain evidence="10">KCTC 12907</strain>
    </source>
</reference>
<comment type="subcellular location">
    <subcellularLocation>
        <location evidence="1">Secreted</location>
        <location evidence="1">Cell wall</location>
        <topology evidence="1">Peptidoglycan-anchor</topology>
    </subcellularLocation>
</comment>
<evidence type="ECO:0000256" key="7">
    <source>
        <dbReference type="SAM" id="Phobius"/>
    </source>
</evidence>
<dbReference type="SMART" id="SM00725">
    <property type="entry name" value="NEAT"/>
    <property type="match status" value="1"/>
</dbReference>
<feature type="compositionally biased region" description="Low complexity" evidence="6">
    <location>
        <begin position="180"/>
        <end position="190"/>
    </location>
</feature>
<dbReference type="Proteomes" id="UP001596378">
    <property type="component" value="Unassembled WGS sequence"/>
</dbReference>
<keyword evidence="7" id="KW-0472">Membrane</keyword>
<proteinExistence type="predicted"/>
<evidence type="ECO:0000313" key="9">
    <source>
        <dbReference type="EMBL" id="MFC7153240.1"/>
    </source>
</evidence>
<dbReference type="SUPFAM" id="SSF158911">
    <property type="entry name" value="NEAT domain-like"/>
    <property type="match status" value="1"/>
</dbReference>
<dbReference type="Gene3D" id="2.60.40.1850">
    <property type="match status" value="1"/>
</dbReference>
<keyword evidence="3" id="KW-0964">Secreted</keyword>
<protein>
    <submittedName>
        <fullName evidence="9">NEAT domain-containing protein</fullName>
    </submittedName>
</protein>
<keyword evidence="10" id="KW-1185">Reference proteome</keyword>
<evidence type="ECO:0000256" key="4">
    <source>
        <dbReference type="ARBA" id="ARBA00022729"/>
    </source>
</evidence>
<comment type="caution">
    <text evidence="9">The sequence shown here is derived from an EMBL/GenBank/DDBJ whole genome shotgun (WGS) entry which is preliminary data.</text>
</comment>
<dbReference type="EMBL" id="JBHTAI010000031">
    <property type="protein sequence ID" value="MFC7153240.1"/>
    <property type="molecule type" value="Genomic_DNA"/>
</dbReference>
<feature type="compositionally biased region" description="Low complexity" evidence="6">
    <location>
        <begin position="197"/>
        <end position="216"/>
    </location>
</feature>
<sequence length="336" mass="34636">MTTKRGEGWRNAAAAVGSGGKEGGFRKLLTKSRAAKVGQAMLAVLMLYVGASNAYAAPKPADGVYEVEYTLKKPDDDSVSIANDYFEKPARIEVANGEAVAYIQMNHSDWIVSIQYPAGANGAELPVVEADEAADKRTVRLPVADPNEPVAVKMHVVIDELGYDHEYTVRFAFQAEGIPASEPASPGASEAKPEPTPKAAEPAADSANAPQAPAAPSDGVAEVKPQSAPVPTAGASGKPSEVEEAPPVVEDGEAAEPIHSDKPEESGLDDAESSADPAADAGEEAMPGAASQAEAQEPTASSDSSGGWLAPALIAVAAVGLAGGLLYWRRRNKTNV</sequence>
<evidence type="ECO:0000256" key="3">
    <source>
        <dbReference type="ARBA" id="ARBA00022525"/>
    </source>
</evidence>
<dbReference type="PANTHER" id="PTHR37824">
    <property type="entry name" value="IRON-REGULATED SURFACE DETERMINANT PROTEIN C"/>
    <property type="match status" value="1"/>
</dbReference>
<feature type="transmembrane region" description="Helical" evidence="7">
    <location>
        <begin position="308"/>
        <end position="328"/>
    </location>
</feature>
<dbReference type="InterPro" id="IPR037250">
    <property type="entry name" value="NEAT_dom_sf"/>
</dbReference>
<evidence type="ECO:0000256" key="2">
    <source>
        <dbReference type="ARBA" id="ARBA00022512"/>
    </source>
</evidence>
<evidence type="ECO:0000259" key="8">
    <source>
        <dbReference type="PROSITE" id="PS50978"/>
    </source>
</evidence>
<dbReference type="PANTHER" id="PTHR37824:SF1">
    <property type="entry name" value="IRON-REGULATED SURFACE DETERMINANT PROTEIN C"/>
    <property type="match status" value="1"/>
</dbReference>
<evidence type="ECO:0000256" key="1">
    <source>
        <dbReference type="ARBA" id="ARBA00004168"/>
    </source>
</evidence>
<keyword evidence="2" id="KW-0134">Cell wall</keyword>
<feature type="domain" description="NEAT" evidence="8">
    <location>
        <begin position="60"/>
        <end position="181"/>
    </location>
</feature>
<keyword evidence="7" id="KW-0812">Transmembrane</keyword>
<organism evidence="9 10">
    <name type="scientific">Cohnella cellulosilytica</name>
    <dbReference type="NCBI Taxonomy" id="986710"/>
    <lineage>
        <taxon>Bacteria</taxon>
        <taxon>Bacillati</taxon>
        <taxon>Bacillota</taxon>
        <taxon>Bacilli</taxon>
        <taxon>Bacillales</taxon>
        <taxon>Paenibacillaceae</taxon>
        <taxon>Cohnella</taxon>
    </lineage>
</organism>